<keyword evidence="1 2" id="KW-0732">Signal</keyword>
<dbReference type="SUPFAM" id="SSF56925">
    <property type="entry name" value="OMPA-like"/>
    <property type="match status" value="1"/>
</dbReference>
<evidence type="ECO:0000313" key="4">
    <source>
        <dbReference type="EMBL" id="MCE7507181.1"/>
    </source>
</evidence>
<evidence type="ECO:0000256" key="1">
    <source>
        <dbReference type="ARBA" id="ARBA00022729"/>
    </source>
</evidence>
<sequence length="172" mass="18506">MKKTWLLAVCLVLPMIANASGFAGLDYVSSKVEPDRGGSAKPSALQFKLGTWINRTETLGGEVRIGLGLDDDSLGNGAKVEIDRQYGAYFRGQFPNSMPIRPYGLVGVTRVETTHDYRAGGSSSKNYSDLSLGLGVDFTVSPKVFLSVEYLRAVDSSGDEVNNLAFGVNGRF</sequence>
<dbReference type="Pfam" id="PF13505">
    <property type="entry name" value="OMP_b-brl"/>
    <property type="match status" value="1"/>
</dbReference>
<evidence type="ECO:0000256" key="2">
    <source>
        <dbReference type="SAM" id="SignalP"/>
    </source>
</evidence>
<keyword evidence="5" id="KW-1185">Reference proteome</keyword>
<name>A0A9Q3ZD38_9GAMM</name>
<dbReference type="Proteomes" id="UP001107961">
    <property type="component" value="Unassembled WGS sequence"/>
</dbReference>
<reference evidence="4" key="1">
    <citation type="submission" date="2022-01" db="EMBL/GenBank/DDBJ databases">
        <authorList>
            <person name="Karlyshev A.V."/>
            <person name="Jaspars M."/>
        </authorList>
    </citation>
    <scope>NUCLEOTIDE SEQUENCE</scope>
    <source>
        <strain evidence="4">AGSA3-2</strain>
    </source>
</reference>
<dbReference type="InterPro" id="IPR011250">
    <property type="entry name" value="OMP/PagP_B-barrel"/>
</dbReference>
<feature type="chain" id="PRO_5040153662" evidence="2">
    <location>
        <begin position="20"/>
        <end position="172"/>
    </location>
</feature>
<proteinExistence type="predicted"/>
<protein>
    <submittedName>
        <fullName evidence="4">Porin family protein</fullName>
    </submittedName>
</protein>
<dbReference type="EMBL" id="JAJVKT010000001">
    <property type="protein sequence ID" value="MCE7507181.1"/>
    <property type="molecule type" value="Genomic_DNA"/>
</dbReference>
<feature type="signal peptide" evidence="2">
    <location>
        <begin position="1"/>
        <end position="19"/>
    </location>
</feature>
<evidence type="ECO:0000259" key="3">
    <source>
        <dbReference type="Pfam" id="PF13505"/>
    </source>
</evidence>
<dbReference type="RefSeq" id="WP_026949819.1">
    <property type="nucleotide sequence ID" value="NZ_CP169221.1"/>
</dbReference>
<feature type="domain" description="Outer membrane protein beta-barrel" evidence="3">
    <location>
        <begin position="23"/>
        <end position="172"/>
    </location>
</feature>
<gene>
    <name evidence="4" type="ORF">LZG35_00930</name>
</gene>
<dbReference type="InterPro" id="IPR027385">
    <property type="entry name" value="Beta-barrel_OMP"/>
</dbReference>
<comment type="caution">
    <text evidence="4">The sequence shown here is derived from an EMBL/GenBank/DDBJ whole genome shotgun (WGS) entry which is preliminary data.</text>
</comment>
<evidence type="ECO:0000313" key="5">
    <source>
        <dbReference type="Proteomes" id="UP001107961"/>
    </source>
</evidence>
<accession>A0A9Q3ZD38</accession>
<dbReference type="AlphaFoldDB" id="A0A9Q3ZD38"/>
<organism evidence="4 5">
    <name type="scientific">Alloalcanivorax xenomutans</name>
    <dbReference type="NCBI Taxonomy" id="1094342"/>
    <lineage>
        <taxon>Bacteria</taxon>
        <taxon>Pseudomonadati</taxon>
        <taxon>Pseudomonadota</taxon>
        <taxon>Gammaproteobacteria</taxon>
        <taxon>Oceanospirillales</taxon>
        <taxon>Alcanivoracaceae</taxon>
        <taxon>Alloalcanivorax</taxon>
    </lineage>
</organism>
<dbReference type="Gene3D" id="2.40.160.20">
    <property type="match status" value="1"/>
</dbReference>